<dbReference type="PROSITE" id="PS51257">
    <property type="entry name" value="PROKAR_LIPOPROTEIN"/>
    <property type="match status" value="1"/>
</dbReference>
<feature type="active site" description="Proton donor" evidence="8">
    <location>
        <position position="624"/>
    </location>
</feature>
<dbReference type="Gene3D" id="3.10.170.10">
    <property type="match status" value="1"/>
</dbReference>
<dbReference type="Pfam" id="PF02868">
    <property type="entry name" value="Peptidase_M4_C"/>
    <property type="match status" value="1"/>
</dbReference>
<keyword evidence="10" id="KW-0472">Membrane</keyword>
<dbReference type="InterPro" id="IPR001570">
    <property type="entry name" value="Peptidase_M4_C_domain"/>
</dbReference>
<evidence type="ECO:0000259" key="13">
    <source>
        <dbReference type="Pfam" id="PF07504"/>
    </source>
</evidence>
<evidence type="ECO:0000259" key="11">
    <source>
        <dbReference type="Pfam" id="PF01447"/>
    </source>
</evidence>
<evidence type="ECO:0000256" key="1">
    <source>
        <dbReference type="ARBA" id="ARBA00009388"/>
    </source>
</evidence>
<dbReference type="SUPFAM" id="SSF55486">
    <property type="entry name" value="Metalloproteases ('zincins'), catalytic domain"/>
    <property type="match status" value="1"/>
</dbReference>
<feature type="transmembrane region" description="Helical" evidence="10">
    <location>
        <begin position="81"/>
        <end position="105"/>
    </location>
</feature>
<dbReference type="AlphaFoldDB" id="A0A7W9LEI5"/>
<gene>
    <name evidence="14" type="ORF">HD596_007595</name>
</gene>
<dbReference type="RefSeq" id="WP_185074240.1">
    <property type="nucleotide sequence ID" value="NZ_JACHMB010000001.1"/>
</dbReference>
<comment type="caution">
    <text evidence="14">The sequence shown here is derived from an EMBL/GenBank/DDBJ whole genome shotgun (WGS) entry which is preliminary data.</text>
</comment>
<evidence type="ECO:0000313" key="14">
    <source>
        <dbReference type="EMBL" id="MBB5780839.1"/>
    </source>
</evidence>
<evidence type="ECO:0000313" key="15">
    <source>
        <dbReference type="Proteomes" id="UP000579153"/>
    </source>
</evidence>
<dbReference type="PANTHER" id="PTHR33794">
    <property type="entry name" value="BACILLOLYSIN"/>
    <property type="match status" value="1"/>
</dbReference>
<keyword evidence="10" id="KW-0812">Transmembrane</keyword>
<evidence type="ECO:0000259" key="12">
    <source>
        <dbReference type="Pfam" id="PF02868"/>
    </source>
</evidence>
<dbReference type="InterPro" id="IPR050728">
    <property type="entry name" value="Zinc_Metalloprotease_M4"/>
</dbReference>
<dbReference type="InterPro" id="IPR027268">
    <property type="entry name" value="Peptidase_M4/M1_CTD_sf"/>
</dbReference>
<dbReference type="InterPro" id="IPR013856">
    <property type="entry name" value="Peptidase_M4_domain"/>
</dbReference>
<feature type="transmembrane region" description="Helical" evidence="10">
    <location>
        <begin position="145"/>
        <end position="164"/>
    </location>
</feature>
<evidence type="ECO:0000256" key="2">
    <source>
        <dbReference type="ARBA" id="ARBA00022670"/>
    </source>
</evidence>
<dbReference type="CDD" id="cd09597">
    <property type="entry name" value="M4_TLP"/>
    <property type="match status" value="1"/>
</dbReference>
<feature type="active site" evidence="8">
    <location>
        <position position="536"/>
    </location>
</feature>
<keyword evidence="6" id="KW-0862">Zinc</keyword>
<dbReference type="GO" id="GO:0004222">
    <property type="term" value="F:metalloendopeptidase activity"/>
    <property type="evidence" value="ECO:0007669"/>
    <property type="project" value="InterPro"/>
</dbReference>
<dbReference type="Pfam" id="PF01447">
    <property type="entry name" value="Peptidase_M4"/>
    <property type="match status" value="1"/>
</dbReference>
<evidence type="ECO:0000256" key="4">
    <source>
        <dbReference type="ARBA" id="ARBA00022729"/>
    </source>
</evidence>
<dbReference type="InterPro" id="IPR023612">
    <property type="entry name" value="Peptidase_M4"/>
</dbReference>
<dbReference type="GO" id="GO:0046872">
    <property type="term" value="F:metal ion binding"/>
    <property type="evidence" value="ECO:0007669"/>
    <property type="project" value="UniProtKB-KW"/>
</dbReference>
<dbReference type="Pfam" id="PF07504">
    <property type="entry name" value="FTP"/>
    <property type="match status" value="1"/>
</dbReference>
<accession>A0A7W9LEI5</accession>
<keyword evidence="10" id="KW-1133">Transmembrane helix</keyword>
<organism evidence="14 15">
    <name type="scientific">Nonomuraea jabiensis</name>
    <dbReference type="NCBI Taxonomy" id="882448"/>
    <lineage>
        <taxon>Bacteria</taxon>
        <taxon>Bacillati</taxon>
        <taxon>Actinomycetota</taxon>
        <taxon>Actinomycetes</taxon>
        <taxon>Streptosporangiales</taxon>
        <taxon>Streptosporangiaceae</taxon>
        <taxon>Nonomuraea</taxon>
    </lineage>
</organism>
<keyword evidence="7 14" id="KW-0482">Metalloprotease</keyword>
<feature type="domain" description="Peptidase M4" evidence="11">
    <location>
        <begin position="463"/>
        <end position="542"/>
    </location>
</feature>
<evidence type="ECO:0000256" key="6">
    <source>
        <dbReference type="ARBA" id="ARBA00022833"/>
    </source>
</evidence>
<name>A0A7W9LEI5_9ACTN</name>
<reference evidence="14 15" key="1">
    <citation type="submission" date="2020-08" db="EMBL/GenBank/DDBJ databases">
        <title>Sequencing the genomes of 1000 actinobacteria strains.</title>
        <authorList>
            <person name="Klenk H.-P."/>
        </authorList>
    </citation>
    <scope>NUCLEOTIDE SEQUENCE [LARGE SCALE GENOMIC DNA]</scope>
    <source>
        <strain evidence="14 15">DSM 45507</strain>
    </source>
</reference>
<feature type="transmembrane region" description="Helical" evidence="10">
    <location>
        <begin position="171"/>
        <end position="193"/>
    </location>
</feature>
<feature type="domain" description="Peptidase M4 C-terminal" evidence="12">
    <location>
        <begin position="551"/>
        <end position="698"/>
    </location>
</feature>
<proteinExistence type="inferred from homology"/>
<dbReference type="GO" id="GO:0006508">
    <property type="term" value="P:proteolysis"/>
    <property type="evidence" value="ECO:0007669"/>
    <property type="project" value="UniProtKB-KW"/>
</dbReference>
<dbReference type="Gene3D" id="1.10.390.10">
    <property type="entry name" value="Neutral Protease Domain 2"/>
    <property type="match status" value="1"/>
</dbReference>
<evidence type="ECO:0000256" key="9">
    <source>
        <dbReference type="SAM" id="MobiDB-lite"/>
    </source>
</evidence>
<dbReference type="InterPro" id="IPR011096">
    <property type="entry name" value="FTP_domain"/>
</dbReference>
<evidence type="ECO:0000256" key="3">
    <source>
        <dbReference type="ARBA" id="ARBA00022723"/>
    </source>
</evidence>
<dbReference type="Proteomes" id="UP000579153">
    <property type="component" value="Unassembled WGS sequence"/>
</dbReference>
<evidence type="ECO:0000256" key="10">
    <source>
        <dbReference type="SAM" id="Phobius"/>
    </source>
</evidence>
<comment type="similarity">
    <text evidence="1">Belongs to the peptidase M4 family.</text>
</comment>
<feature type="region of interest" description="Disordered" evidence="9">
    <location>
        <begin position="440"/>
        <end position="461"/>
    </location>
</feature>
<feature type="domain" description="FTP" evidence="13">
    <location>
        <begin position="300"/>
        <end position="335"/>
    </location>
</feature>
<keyword evidence="3" id="KW-0479">Metal-binding</keyword>
<evidence type="ECO:0000256" key="5">
    <source>
        <dbReference type="ARBA" id="ARBA00022801"/>
    </source>
</evidence>
<keyword evidence="15" id="KW-1185">Reference proteome</keyword>
<sequence>MRLAKNVFRALWAGGLAAAACLAVTWAMLALLVSGAEGLVGSFLARSVNGVTTAAAAATGGPVDWWSATLSSGGRIWPLRFLLQGSPMVLLALGPVAAGLTAGLLTRGRARLLAASAGYATVITATATVTAAVAPGELATVSTPWPIAFVLALAWCFAVGLAGQAARRVKVVAAGAAVLLIAQLSVSGSAVAAPPAKARTELPVTMAAAGPPEPAPVGYFRPGVTEALAKVGVSHAADGAKIAADTGVTMAKDPWLGVPTMLSMQSPAGKDVKSWLRANAGLLAAKDPVAQLTELPARPKDPLGLKHDWFQQQVGGVPVYGARVGVHRDAKGKTVLSLTNNFIPDLVPTGTKPTLDAPSAVTAAGRAMPGAKAGAAPELLLLPDEPDPGKPVAATLVWRVTMVADDGRSTVFYVDALSTGRIVKFEPGHLEYKNRSVWDLNNNPRPSGGPARTEGEGPVSEPDVNAVYDHSGRFYDYLSSTFGRDSWDGEGARMNSYARYSNDRNHQPVKNAFFDPLTGETMFGEGTATLTIVSHEWQHGVTHSSAGLFSFFQGGSLHESFSDVFAAFTEYKVKGSTSWKAGEGSSLGVIRDLANPSALSYDGKPHPDHYSKYWLGCADGGWVHFNSLIPSHAWYILATRIGIGKTQEIAYRDLTTQLGPRSRFSDTRAGAIQAASDLYGKNSPEMLETWRAFGAVGIDGNYESPRQQCMCFADESLTGVGLEALDPDGASTDATVAGLLRVRDIFENAESGAVMHYAQLYARANSRAMELLTTSDTLRRQTAHLMQSMEPAFRTVNTPQGDLISITQGQIDEINALVDAYLEADIDAGSDGTWTALARSELEHANIQAMVGMSVNEAYAYLESLFD</sequence>
<protein>
    <submittedName>
        <fullName evidence="14">Zn-dependent metalloprotease</fullName>
    </submittedName>
</protein>
<evidence type="ECO:0000256" key="7">
    <source>
        <dbReference type="ARBA" id="ARBA00023049"/>
    </source>
</evidence>
<dbReference type="EMBL" id="JACHMB010000001">
    <property type="protein sequence ID" value="MBB5780839.1"/>
    <property type="molecule type" value="Genomic_DNA"/>
</dbReference>
<feature type="transmembrane region" description="Helical" evidence="10">
    <location>
        <begin position="112"/>
        <end position="133"/>
    </location>
</feature>
<dbReference type="PRINTS" id="PR00730">
    <property type="entry name" value="THERMOLYSIN"/>
</dbReference>
<keyword evidence="4" id="KW-0732">Signal</keyword>
<evidence type="ECO:0000256" key="8">
    <source>
        <dbReference type="PIRSR" id="PIRSR623612-1"/>
    </source>
</evidence>
<keyword evidence="2 14" id="KW-0645">Protease</keyword>
<dbReference type="PANTHER" id="PTHR33794:SF1">
    <property type="entry name" value="BACILLOLYSIN"/>
    <property type="match status" value="1"/>
</dbReference>
<keyword evidence="5" id="KW-0378">Hydrolase</keyword>